<gene>
    <name evidence="3" type="ORF">NK718_16865</name>
</gene>
<proteinExistence type="predicted"/>
<accession>A0ABT1LFC9</accession>
<evidence type="ECO:0000256" key="1">
    <source>
        <dbReference type="ARBA" id="ARBA00022801"/>
    </source>
</evidence>
<reference evidence="3 4" key="1">
    <citation type="submission" date="2022-07" db="EMBL/GenBank/DDBJ databases">
        <authorList>
            <person name="Li W.-J."/>
            <person name="Deng Q.-Q."/>
        </authorList>
    </citation>
    <scope>NUCLEOTIDE SEQUENCE [LARGE SCALE GENOMIC DNA]</scope>
    <source>
        <strain evidence="3 4">SYSU M60028</strain>
    </source>
</reference>
<dbReference type="Gene3D" id="3.40.50.200">
    <property type="entry name" value="Peptidase S8/S53 domain"/>
    <property type="match status" value="1"/>
</dbReference>
<evidence type="ECO:0000313" key="4">
    <source>
        <dbReference type="Proteomes" id="UP001205890"/>
    </source>
</evidence>
<feature type="region of interest" description="Disordered" evidence="2">
    <location>
        <begin position="649"/>
        <end position="691"/>
    </location>
</feature>
<protein>
    <submittedName>
        <fullName evidence="3">S8 family serine peptidase</fullName>
    </submittedName>
</protein>
<sequence length="691" mass="74177">MRWISRTLDDTGGNLDPYLAWTTGPGRPDALLPGQVGQRTSVLFSLNMGAANALLGSGDVPNETRELVEAFIEASQTITYGALRPDRFHTAFLPAAAHLRGRDLIGPVLPVLDRVCFGPPLPERCLDKGIVATAQEAVARVKRGKVSPNTVVVGVIDDGLPFAHERFRDRNGRTRVEAVWVQDGDYRGPVDIFRYGREITRDEIDQALDDCRPGGPVDEDEVYRRLHVADFARSGWRSLARHATHGAHVMDLACGFDPADAPDWILVGVQLPVATTRNTSGTTLASYASDALKYIRNTALTLANGGPRLPVVVNLSYGLVAGPHDGTHILEEAIDTVVRDYNQAGAGLPMRVVLPSGNSRQGRGHAEFQFTPAKPEHELSWRVHPDDLTPSFVEIWLPPAVAVSRRVEVIVVPPGARPASPPLGEGDAKALELEDDGGVLCQVTYHQPTPGSQRGMFLIALQPTARIEGAGSLTPVDPIAPSGVWTVRVRNLGLTRRETVACWVQRDDTPFGYPPRGRQSFFEDRQYRRFDEKGRVEDGRDLPGCPIKRDGLMNAIATGDEPVVVAGFRADNGSLLDYSAGGPTPGTPGASLWTRTGPDVAARSEDSGACPGVFGAGTRTGSLVAMGGTSVAAPRVARLIAEFLAEPSAHAGTGGRPDVRSLAAPTPVLPPERAGAGVIDVPPVHRRRRRL</sequence>
<organism evidence="3 4">
    <name type="scientific">Alsobacter ponti</name>
    <dbReference type="NCBI Taxonomy" id="2962936"/>
    <lineage>
        <taxon>Bacteria</taxon>
        <taxon>Pseudomonadati</taxon>
        <taxon>Pseudomonadota</taxon>
        <taxon>Alphaproteobacteria</taxon>
        <taxon>Hyphomicrobiales</taxon>
        <taxon>Alsobacteraceae</taxon>
        <taxon>Alsobacter</taxon>
    </lineage>
</organism>
<evidence type="ECO:0000313" key="3">
    <source>
        <dbReference type="EMBL" id="MCP8940199.1"/>
    </source>
</evidence>
<keyword evidence="4" id="KW-1185">Reference proteome</keyword>
<dbReference type="InterPro" id="IPR036852">
    <property type="entry name" value="Peptidase_S8/S53_dom_sf"/>
</dbReference>
<dbReference type="InterPro" id="IPR023827">
    <property type="entry name" value="Peptidase_S8_Asp-AS"/>
</dbReference>
<keyword evidence="1" id="KW-0378">Hydrolase</keyword>
<dbReference type="Proteomes" id="UP001205890">
    <property type="component" value="Unassembled WGS sequence"/>
</dbReference>
<dbReference type="Gene3D" id="2.60.120.1290">
    <property type="match status" value="1"/>
</dbReference>
<name>A0ABT1LFC9_9HYPH</name>
<dbReference type="RefSeq" id="WP_254744654.1">
    <property type="nucleotide sequence ID" value="NZ_JANCLU010000018.1"/>
</dbReference>
<dbReference type="SUPFAM" id="SSF52743">
    <property type="entry name" value="Subtilisin-like"/>
    <property type="match status" value="1"/>
</dbReference>
<dbReference type="EMBL" id="JANCLU010000018">
    <property type="protein sequence ID" value="MCP8940199.1"/>
    <property type="molecule type" value="Genomic_DNA"/>
</dbReference>
<comment type="caution">
    <text evidence="3">The sequence shown here is derived from an EMBL/GenBank/DDBJ whole genome shotgun (WGS) entry which is preliminary data.</text>
</comment>
<dbReference type="PROSITE" id="PS00136">
    <property type="entry name" value="SUBTILASE_ASP"/>
    <property type="match status" value="1"/>
</dbReference>
<evidence type="ECO:0000256" key="2">
    <source>
        <dbReference type="SAM" id="MobiDB-lite"/>
    </source>
</evidence>